<feature type="transmembrane region" description="Helical" evidence="1">
    <location>
        <begin position="12"/>
        <end position="33"/>
    </location>
</feature>
<keyword evidence="1" id="KW-1133">Transmembrane helix</keyword>
<organism evidence="2 3">
    <name type="scientific">Anaerovirgula multivorans</name>
    <dbReference type="NCBI Taxonomy" id="312168"/>
    <lineage>
        <taxon>Bacteria</taxon>
        <taxon>Bacillati</taxon>
        <taxon>Bacillota</taxon>
        <taxon>Clostridia</taxon>
        <taxon>Peptostreptococcales</taxon>
        <taxon>Natronincolaceae</taxon>
        <taxon>Anaerovirgula</taxon>
    </lineage>
</organism>
<reference evidence="2 3" key="1">
    <citation type="submission" date="2017-06" db="EMBL/GenBank/DDBJ databases">
        <authorList>
            <person name="Kim H.J."/>
            <person name="Triplett B.A."/>
        </authorList>
    </citation>
    <scope>NUCLEOTIDE SEQUENCE [LARGE SCALE GENOMIC DNA]</scope>
    <source>
        <strain evidence="2 3">SCA</strain>
    </source>
</reference>
<dbReference type="EMBL" id="FZOJ01000002">
    <property type="protein sequence ID" value="SNR98811.1"/>
    <property type="molecule type" value="Genomic_DNA"/>
</dbReference>
<dbReference type="AlphaFoldDB" id="A0A239ATY8"/>
<keyword evidence="3" id="KW-1185">Reference proteome</keyword>
<accession>A0A239ATY8</accession>
<dbReference type="RefSeq" id="WP_089281430.1">
    <property type="nucleotide sequence ID" value="NZ_FZOJ01000002.1"/>
</dbReference>
<protein>
    <submittedName>
        <fullName evidence="2">Uncharacterized protein</fullName>
    </submittedName>
</protein>
<sequence>MNGNQKVKSPKNLVIKIMMPVLIVAVIITIWFVKNSAEIPMVMEESKFRGQLSDCKAQLFSIGFKYF</sequence>
<evidence type="ECO:0000313" key="3">
    <source>
        <dbReference type="Proteomes" id="UP000198304"/>
    </source>
</evidence>
<keyword evidence="1" id="KW-0472">Membrane</keyword>
<dbReference type="Proteomes" id="UP000198304">
    <property type="component" value="Unassembled WGS sequence"/>
</dbReference>
<name>A0A239ATY8_9FIRM</name>
<evidence type="ECO:0000313" key="2">
    <source>
        <dbReference type="EMBL" id="SNR98811.1"/>
    </source>
</evidence>
<evidence type="ECO:0000256" key="1">
    <source>
        <dbReference type="SAM" id="Phobius"/>
    </source>
</evidence>
<keyword evidence="1" id="KW-0812">Transmembrane</keyword>
<gene>
    <name evidence="2" type="ORF">SAMN05446037_1002249</name>
</gene>
<proteinExistence type="predicted"/>